<protein>
    <submittedName>
        <fullName evidence="1">Uncharacterized protein</fullName>
    </submittedName>
</protein>
<dbReference type="RefSeq" id="WP_055060792.1">
    <property type="nucleotide sequence ID" value="NZ_CZBP01000060.1"/>
</dbReference>
<evidence type="ECO:0000313" key="1">
    <source>
        <dbReference type="EMBL" id="CUQ43195.1"/>
    </source>
</evidence>
<dbReference type="Pfam" id="PF20118">
    <property type="entry name" value="DUF6508"/>
    <property type="match status" value="1"/>
</dbReference>
<name>A0A174WGM8_9FIRM</name>
<gene>
    <name evidence="1" type="ORF">ERS852569_03915</name>
</gene>
<accession>A0A174WGM8</accession>
<dbReference type="EMBL" id="CZBP01000060">
    <property type="protein sequence ID" value="CUQ43195.1"/>
    <property type="molecule type" value="Genomic_DNA"/>
</dbReference>
<evidence type="ECO:0000313" key="2">
    <source>
        <dbReference type="Proteomes" id="UP000095762"/>
    </source>
</evidence>
<dbReference type="AlphaFoldDB" id="A0A174WGM8"/>
<sequence length="104" mass="11788">MKNSEKCMILRQLTSTASVSEYYKALERIGDIKSNYGDYLITEPINCNTELERLPGADYDLCCALLTMLLREDHFSNGSFERRCKSGQVQPVIDKMISLLSNGE</sequence>
<dbReference type="InterPro" id="IPR045425">
    <property type="entry name" value="DUF6508"/>
</dbReference>
<dbReference type="Proteomes" id="UP000095762">
    <property type="component" value="Unassembled WGS sequence"/>
</dbReference>
<reference evidence="1 2" key="1">
    <citation type="submission" date="2015-09" db="EMBL/GenBank/DDBJ databases">
        <authorList>
            <consortium name="Pathogen Informatics"/>
        </authorList>
    </citation>
    <scope>NUCLEOTIDE SEQUENCE [LARGE SCALE GENOMIC DNA]</scope>
    <source>
        <strain evidence="1 2">2789STDY5834957</strain>
    </source>
</reference>
<proteinExistence type="predicted"/>
<organism evidence="1 2">
    <name type="scientific">Blautia obeum</name>
    <dbReference type="NCBI Taxonomy" id="40520"/>
    <lineage>
        <taxon>Bacteria</taxon>
        <taxon>Bacillati</taxon>
        <taxon>Bacillota</taxon>
        <taxon>Clostridia</taxon>
        <taxon>Lachnospirales</taxon>
        <taxon>Lachnospiraceae</taxon>
        <taxon>Blautia</taxon>
    </lineage>
</organism>